<sequence length="735" mass="81384">MPPNSNPSGTSYVEESLDEPIVEEKQSLPTKKTEKKKVKAKKGKKEKKAEPAAEPTTATPTPTPIPTPPPPQTKTSPMPTKRETPDSPPPPPTTTSSLPPLTLKHLKTLSSDMIKAPTSICVLPNGKLSFSCPSKPIFLTSDCKSTKQPNKLPKLSLPSSLCCDTSSFYITDSETHKITRLSLRTMKGTLQTGSLGSGPCQFQFPRGICLIKNWLFVSDCNNHRIQRLSKTLLEFQISFGRIGSAEGELRYPNGICGHECSGEDDIEKHVYELIVCDTQNHRLQFFKVDDGSFIRSVGEYGVGRGQFEEPKGVKSKHGFIFVAEKTRVQVLNRDYECHQIIEVSGCSGLDGIDLGHGSTQKCYVCEGGNGRIHVFEVDNIQVKTQNSQPMKKVKEEVKVEEVRARAVIEAVERTLHMGDILSYLYDLLGMAGFMRIASVCKLWNGVTSTKLRQLSQLKWVSKISGFEYPTYISTSNLNSELIISSTSLIKYNLESKTTQVIAETGNSAFNVKQPRGIAVTEDGIMYVCDSRNHRLQRWDFKLNRDEEGYVKNTRIATDPKGPLESPEGLVLYDDKLYLTDKSKCQISIYDLSLSPLETFSKKGNQDGELCDPSGLDVVLVNGQPRIYVADSSNHRIVQFTLSGNWIKNLGKQGRQPGNFQLPNDVKGVRDFLVVSEQKRVQVLGFGGVPMQVLGVEGGGCLWGIFWGGGKIYVGDGVERCVHLLECWKEVGGTMK</sequence>
<dbReference type="CDD" id="cd05819">
    <property type="entry name" value="NHL"/>
    <property type="match status" value="2"/>
</dbReference>
<dbReference type="Pfam" id="PF01436">
    <property type="entry name" value="NHL"/>
    <property type="match status" value="2"/>
</dbReference>
<dbReference type="InterPro" id="IPR001258">
    <property type="entry name" value="NHL_repeat"/>
</dbReference>
<dbReference type="SUPFAM" id="SSF101898">
    <property type="entry name" value="NHL repeat"/>
    <property type="match status" value="1"/>
</dbReference>
<protein>
    <recommendedName>
        <fullName evidence="6">NHL repeat-containing protein</fullName>
    </recommendedName>
</protein>
<name>A0A9W7AZE5_9STRA</name>
<evidence type="ECO:0000313" key="5">
    <source>
        <dbReference type="Proteomes" id="UP001162640"/>
    </source>
</evidence>
<evidence type="ECO:0000256" key="3">
    <source>
        <dbReference type="SAM" id="MobiDB-lite"/>
    </source>
</evidence>
<evidence type="ECO:0000256" key="1">
    <source>
        <dbReference type="ARBA" id="ARBA00022737"/>
    </source>
</evidence>
<dbReference type="GO" id="GO:0008270">
    <property type="term" value="F:zinc ion binding"/>
    <property type="evidence" value="ECO:0007669"/>
    <property type="project" value="UniProtKB-KW"/>
</dbReference>
<evidence type="ECO:0008006" key="6">
    <source>
        <dbReference type="Google" id="ProtNLM"/>
    </source>
</evidence>
<dbReference type="SUPFAM" id="SSF63829">
    <property type="entry name" value="Calcium-dependent phosphotriesterase"/>
    <property type="match status" value="1"/>
</dbReference>
<dbReference type="GO" id="GO:0061630">
    <property type="term" value="F:ubiquitin protein ligase activity"/>
    <property type="evidence" value="ECO:0007669"/>
    <property type="project" value="TreeGrafter"/>
</dbReference>
<evidence type="ECO:0000256" key="2">
    <source>
        <dbReference type="PROSITE-ProRule" id="PRU00504"/>
    </source>
</evidence>
<dbReference type="PANTHER" id="PTHR24104:SF25">
    <property type="entry name" value="PROTEIN LIN-41"/>
    <property type="match status" value="1"/>
</dbReference>
<comment type="caution">
    <text evidence="4">The sequence shown here is derived from an EMBL/GenBank/DDBJ whole genome shotgun (WGS) entry which is preliminary data.</text>
</comment>
<dbReference type="InterPro" id="IPR050952">
    <property type="entry name" value="TRIM-NHL_E3_ligases"/>
</dbReference>
<dbReference type="AlphaFoldDB" id="A0A9W7AZE5"/>
<feature type="compositionally biased region" description="Polar residues" evidence="3">
    <location>
        <begin position="1"/>
        <end position="13"/>
    </location>
</feature>
<dbReference type="PROSITE" id="PS51125">
    <property type="entry name" value="NHL"/>
    <property type="match status" value="1"/>
</dbReference>
<organism evidence="4 5">
    <name type="scientific">Triparma laevis f. inornata</name>
    <dbReference type="NCBI Taxonomy" id="1714386"/>
    <lineage>
        <taxon>Eukaryota</taxon>
        <taxon>Sar</taxon>
        <taxon>Stramenopiles</taxon>
        <taxon>Ochrophyta</taxon>
        <taxon>Bolidophyceae</taxon>
        <taxon>Parmales</taxon>
        <taxon>Triparmaceae</taxon>
        <taxon>Triparma</taxon>
    </lineage>
</organism>
<dbReference type="Proteomes" id="UP001162640">
    <property type="component" value="Unassembled WGS sequence"/>
</dbReference>
<feature type="compositionally biased region" description="Pro residues" evidence="3">
    <location>
        <begin position="61"/>
        <end position="72"/>
    </location>
</feature>
<feature type="repeat" description="NHL" evidence="2">
    <location>
        <begin position="596"/>
        <end position="642"/>
    </location>
</feature>
<feature type="compositionally biased region" description="Basic residues" evidence="3">
    <location>
        <begin position="33"/>
        <end position="46"/>
    </location>
</feature>
<dbReference type="GO" id="GO:0000209">
    <property type="term" value="P:protein polyubiquitination"/>
    <property type="evidence" value="ECO:0007669"/>
    <property type="project" value="TreeGrafter"/>
</dbReference>
<keyword evidence="1" id="KW-0677">Repeat</keyword>
<dbReference type="PANTHER" id="PTHR24104">
    <property type="entry name" value="E3 UBIQUITIN-PROTEIN LIGASE NHLRC1-RELATED"/>
    <property type="match status" value="1"/>
</dbReference>
<dbReference type="EMBL" id="BLQM01000224">
    <property type="protein sequence ID" value="GMH76720.1"/>
    <property type="molecule type" value="Genomic_DNA"/>
</dbReference>
<accession>A0A9W7AZE5</accession>
<dbReference type="GO" id="GO:0043161">
    <property type="term" value="P:proteasome-mediated ubiquitin-dependent protein catabolic process"/>
    <property type="evidence" value="ECO:0007669"/>
    <property type="project" value="TreeGrafter"/>
</dbReference>
<proteinExistence type="predicted"/>
<reference evidence="5" key="1">
    <citation type="journal article" date="2023" name="Commun. Biol.">
        <title>Genome analysis of Parmales, the sister group of diatoms, reveals the evolutionary specialization of diatoms from phago-mixotrophs to photoautotrophs.</title>
        <authorList>
            <person name="Ban H."/>
            <person name="Sato S."/>
            <person name="Yoshikawa S."/>
            <person name="Yamada K."/>
            <person name="Nakamura Y."/>
            <person name="Ichinomiya M."/>
            <person name="Sato N."/>
            <person name="Blanc-Mathieu R."/>
            <person name="Endo H."/>
            <person name="Kuwata A."/>
            <person name="Ogata H."/>
        </authorList>
    </citation>
    <scope>NUCLEOTIDE SEQUENCE [LARGE SCALE GENOMIC DNA]</scope>
</reference>
<gene>
    <name evidence="4" type="ORF">TL16_g07174</name>
</gene>
<dbReference type="Gene3D" id="2.120.10.30">
    <property type="entry name" value="TolB, C-terminal domain"/>
    <property type="match status" value="4"/>
</dbReference>
<feature type="region of interest" description="Disordered" evidence="3">
    <location>
        <begin position="1"/>
        <end position="101"/>
    </location>
</feature>
<dbReference type="InterPro" id="IPR011042">
    <property type="entry name" value="6-blade_b-propeller_TolB-like"/>
</dbReference>
<evidence type="ECO:0000313" key="4">
    <source>
        <dbReference type="EMBL" id="GMH76720.1"/>
    </source>
</evidence>